<dbReference type="AlphaFoldDB" id="A0A059AGE4"/>
<dbReference type="STRING" id="71139.A0A059AGE4"/>
<protein>
    <recommendedName>
        <fullName evidence="2">DUF4220 domain-containing protein</fullName>
    </recommendedName>
</protein>
<evidence type="ECO:0000256" key="1">
    <source>
        <dbReference type="SAM" id="Phobius"/>
    </source>
</evidence>
<organism evidence="3">
    <name type="scientific">Eucalyptus grandis</name>
    <name type="common">Flooded gum</name>
    <dbReference type="NCBI Taxonomy" id="71139"/>
    <lineage>
        <taxon>Eukaryota</taxon>
        <taxon>Viridiplantae</taxon>
        <taxon>Streptophyta</taxon>
        <taxon>Embryophyta</taxon>
        <taxon>Tracheophyta</taxon>
        <taxon>Spermatophyta</taxon>
        <taxon>Magnoliopsida</taxon>
        <taxon>eudicotyledons</taxon>
        <taxon>Gunneridae</taxon>
        <taxon>Pentapetalae</taxon>
        <taxon>rosids</taxon>
        <taxon>malvids</taxon>
        <taxon>Myrtales</taxon>
        <taxon>Myrtaceae</taxon>
        <taxon>Myrtoideae</taxon>
        <taxon>Eucalypteae</taxon>
        <taxon>Eucalyptus</taxon>
    </lineage>
</organism>
<feature type="transmembrane region" description="Helical" evidence="1">
    <location>
        <begin position="338"/>
        <end position="359"/>
    </location>
</feature>
<feature type="transmembrane region" description="Helical" evidence="1">
    <location>
        <begin position="123"/>
        <end position="140"/>
    </location>
</feature>
<dbReference type="InterPro" id="IPR025315">
    <property type="entry name" value="DUF4220"/>
</dbReference>
<feature type="transmembrane region" description="Helical" evidence="1">
    <location>
        <begin position="90"/>
        <end position="111"/>
    </location>
</feature>
<gene>
    <name evidence="3" type="ORF">EUGRSUZ_J02419</name>
</gene>
<feature type="transmembrane region" description="Helical" evidence="1">
    <location>
        <begin position="307"/>
        <end position="326"/>
    </location>
</feature>
<proteinExistence type="predicted"/>
<reference evidence="3" key="1">
    <citation type="submission" date="2013-07" db="EMBL/GenBank/DDBJ databases">
        <title>The genome of Eucalyptus grandis.</title>
        <authorList>
            <person name="Schmutz J."/>
            <person name="Hayes R."/>
            <person name="Myburg A."/>
            <person name="Tuskan G."/>
            <person name="Grattapaglia D."/>
            <person name="Rokhsar D.S."/>
        </authorList>
    </citation>
    <scope>NUCLEOTIDE SEQUENCE</scope>
    <source>
        <tissue evidence="3">Leaf extractions</tissue>
    </source>
</reference>
<dbReference type="Gramene" id="KCW53127">
    <property type="protein sequence ID" value="KCW53127"/>
    <property type="gene ID" value="EUGRSUZ_J02419"/>
</dbReference>
<feature type="domain" description="DUF4220" evidence="2">
    <location>
        <begin position="53"/>
        <end position="403"/>
    </location>
</feature>
<keyword evidence="1" id="KW-1133">Transmembrane helix</keyword>
<keyword evidence="1" id="KW-0812">Transmembrane</keyword>
<keyword evidence="1" id="KW-0472">Membrane</keyword>
<evidence type="ECO:0000313" key="3">
    <source>
        <dbReference type="EMBL" id="KCW53127.1"/>
    </source>
</evidence>
<feature type="transmembrane region" description="Helical" evidence="1">
    <location>
        <begin position="20"/>
        <end position="38"/>
    </location>
</feature>
<dbReference type="Pfam" id="PF13968">
    <property type="entry name" value="DUF4220"/>
    <property type="match status" value="1"/>
</dbReference>
<name>A0A059AGE4_EUCGR</name>
<accession>A0A059AGE4</accession>
<dbReference type="Pfam" id="PF04578">
    <property type="entry name" value="DUF594"/>
    <property type="match status" value="1"/>
</dbReference>
<dbReference type="InParanoid" id="A0A059AGE4"/>
<dbReference type="EMBL" id="KK198762">
    <property type="protein sequence ID" value="KCW53127.1"/>
    <property type="molecule type" value="Genomic_DNA"/>
</dbReference>
<evidence type="ECO:0000259" key="2">
    <source>
        <dbReference type="Pfam" id="PF13968"/>
    </source>
</evidence>
<feature type="transmembrane region" description="Helical" evidence="1">
    <location>
        <begin position="50"/>
        <end position="70"/>
    </location>
</feature>
<sequence>MGFSLLSENTRELWKEWELRFLVLLSLFLQLTLVTLGFRRKSIYKYWIQVVVWTTYLSADSIATLTLGVLSNRLANIKEEKGMIDSKSQIAAFWAPFLLLHLGGPDTITAYALEDNELWLRQLARLCVQVGLACYIYFMALSGSTLSILAAAMIMVGFIKYVERTLCLYLASEGRLRDSMLSLPDFGPIYPRIMEQYSLKKEEGYQVGIDEVVEVPAPEDLSVNSGQAMDEDKAAALVKAYELFKIFKLLFVGLILNSGDLEASKRMFLNRDAMDSATAFGIVEIELGFMYDLLYTKALLLNRAWGIIRWVINFLVPCAVLVFFSLQDRKDYPKVDIYITFLLISAAIFLEIYSVLLAFSSDWVDHWRLQRPGGSTISSATAFLRICSNPRWSNSVAQFSLLKLSVRKRNRIFSKYPGLAKLDEKLEKNFYIDYEDFKSNIKEWTFNHMRDTVDYLEQKSRLKSVSTSLKLEAGEVLKTSNNGDLIWSVNDVEFEQSILIWHIATELCHYKDRNEGRPENVIDYKMSKLVSRYMLYLLVLHSSMLPTGIGVLRYEDTSVDAQKFFEDKLAVLSKKETSINSSVVKTWAQNLFIKEKHSHINVKSCNKAHKSTESRDLCEVCHLLLQVGTQLPATKIRGGKSRSVLFDACHLASQLNEIESKDFGRKWYVIGKVWAKFLIYAAYQSKGYEHSESLSRGGELISHIWLLMAHLGVAEPVQTSEARCITKLILN</sequence>
<feature type="transmembrane region" description="Helical" evidence="1">
    <location>
        <begin position="533"/>
        <end position="554"/>
    </location>
</feature>
<dbReference type="InterPro" id="IPR007658">
    <property type="entry name" value="DUF594"/>
</dbReference>
<dbReference type="PANTHER" id="PTHR31325">
    <property type="entry name" value="OS01G0798800 PROTEIN-RELATED"/>
    <property type="match status" value="1"/>
</dbReference>